<feature type="domain" description="Alpha/beta hydrolase fold-3" evidence="2">
    <location>
        <begin position="91"/>
        <end position="316"/>
    </location>
</feature>
<dbReference type="PANTHER" id="PTHR48081:SF8">
    <property type="entry name" value="ALPHA_BETA HYDROLASE FOLD-3 DOMAIN-CONTAINING PROTEIN-RELATED"/>
    <property type="match status" value="1"/>
</dbReference>
<dbReference type="AlphaFoldDB" id="A0A6A5XGS7"/>
<dbReference type="EMBL" id="ML978072">
    <property type="protein sequence ID" value="KAF2012445.1"/>
    <property type="molecule type" value="Genomic_DNA"/>
</dbReference>
<dbReference type="PANTHER" id="PTHR48081">
    <property type="entry name" value="AB HYDROLASE SUPERFAMILY PROTEIN C4A8.06C"/>
    <property type="match status" value="1"/>
</dbReference>
<dbReference type="Gene3D" id="3.40.50.1820">
    <property type="entry name" value="alpha/beta hydrolase"/>
    <property type="match status" value="1"/>
</dbReference>
<reference evidence="3" key="1">
    <citation type="journal article" date="2020" name="Stud. Mycol.">
        <title>101 Dothideomycetes genomes: a test case for predicting lifestyles and emergence of pathogens.</title>
        <authorList>
            <person name="Haridas S."/>
            <person name="Albert R."/>
            <person name="Binder M."/>
            <person name="Bloem J."/>
            <person name="Labutti K."/>
            <person name="Salamov A."/>
            <person name="Andreopoulos B."/>
            <person name="Baker S."/>
            <person name="Barry K."/>
            <person name="Bills G."/>
            <person name="Bluhm B."/>
            <person name="Cannon C."/>
            <person name="Castanera R."/>
            <person name="Culley D."/>
            <person name="Daum C."/>
            <person name="Ezra D."/>
            <person name="Gonzalez J."/>
            <person name="Henrissat B."/>
            <person name="Kuo A."/>
            <person name="Liang C."/>
            <person name="Lipzen A."/>
            <person name="Lutzoni F."/>
            <person name="Magnuson J."/>
            <person name="Mondo S."/>
            <person name="Nolan M."/>
            <person name="Ohm R."/>
            <person name="Pangilinan J."/>
            <person name="Park H.-J."/>
            <person name="Ramirez L."/>
            <person name="Alfaro M."/>
            <person name="Sun H."/>
            <person name="Tritt A."/>
            <person name="Yoshinaga Y."/>
            <person name="Zwiers L.-H."/>
            <person name="Turgeon B."/>
            <person name="Goodwin S."/>
            <person name="Spatafora J."/>
            <person name="Crous P."/>
            <person name="Grigoriev I."/>
        </authorList>
    </citation>
    <scope>NUCLEOTIDE SEQUENCE</scope>
    <source>
        <strain evidence="3">CBS 175.79</strain>
    </source>
</reference>
<feature type="non-terminal residue" evidence="3">
    <location>
        <position position="1"/>
    </location>
</feature>
<dbReference type="Proteomes" id="UP000799778">
    <property type="component" value="Unassembled WGS sequence"/>
</dbReference>
<evidence type="ECO:0000313" key="4">
    <source>
        <dbReference type="Proteomes" id="UP000799778"/>
    </source>
</evidence>
<dbReference type="GeneID" id="54281943"/>
<proteinExistence type="predicted"/>
<evidence type="ECO:0000256" key="1">
    <source>
        <dbReference type="ARBA" id="ARBA00022801"/>
    </source>
</evidence>
<name>A0A6A5XGS7_9PLEO</name>
<keyword evidence="4" id="KW-1185">Reference proteome</keyword>
<keyword evidence="1 3" id="KW-0378">Hydrolase</keyword>
<organism evidence="3 4">
    <name type="scientific">Aaosphaeria arxii CBS 175.79</name>
    <dbReference type="NCBI Taxonomy" id="1450172"/>
    <lineage>
        <taxon>Eukaryota</taxon>
        <taxon>Fungi</taxon>
        <taxon>Dikarya</taxon>
        <taxon>Ascomycota</taxon>
        <taxon>Pezizomycotina</taxon>
        <taxon>Dothideomycetes</taxon>
        <taxon>Pleosporomycetidae</taxon>
        <taxon>Pleosporales</taxon>
        <taxon>Pleosporales incertae sedis</taxon>
        <taxon>Aaosphaeria</taxon>
    </lineage>
</organism>
<dbReference type="Pfam" id="PF07859">
    <property type="entry name" value="Abhydrolase_3"/>
    <property type="match status" value="1"/>
</dbReference>
<feature type="non-terminal residue" evidence="3">
    <location>
        <position position="354"/>
    </location>
</feature>
<protein>
    <submittedName>
        <fullName evidence="3">Alpha/beta-hydrolase</fullName>
    </submittedName>
</protein>
<dbReference type="InterPro" id="IPR050300">
    <property type="entry name" value="GDXG_lipolytic_enzyme"/>
</dbReference>
<accession>A0A6A5XGS7</accession>
<dbReference type="GO" id="GO:0016787">
    <property type="term" value="F:hydrolase activity"/>
    <property type="evidence" value="ECO:0007669"/>
    <property type="project" value="UniProtKB-KW"/>
</dbReference>
<evidence type="ECO:0000313" key="3">
    <source>
        <dbReference type="EMBL" id="KAF2012445.1"/>
    </source>
</evidence>
<dbReference type="InterPro" id="IPR013094">
    <property type="entry name" value="AB_hydrolase_3"/>
</dbReference>
<gene>
    <name evidence="3" type="ORF">BU24DRAFT_373964</name>
</gene>
<dbReference type="OrthoDB" id="408631at2759"/>
<sequence length="354" mass="39059">DFTVYGGPSEEWLAVEKTLPATSLDTSIDPYQLRETVNKQRAEVSQSVFNDLKSQVHVEDYSIPTRDGDKLEARSYRSVKTDKTEQLPIYLYFHGGGFIFGSIQSEDAVLAKTAIQTGVVVLHVNYRHTPEHVYPTAWLDAQDAFVWLHKNTELLGIDPEKVVIGGVSAGAQLTEALVLEKHLGTSDVLNGLPQIAGQILIIPPAAHLDTYAEGPAKKLKNPSYTSYEENEFAPLLPRKTIDFFINLLKVGKVDFKDPKLNPVNFEPEEVKGLPPTVFGIAGLDPLRDEGLLYAKLLSEAGVPTDTRLFKGVPHGFRRFGAALKASEQWDLAVEEGIHWALSKPAATGKFDIKV</sequence>
<dbReference type="InterPro" id="IPR029058">
    <property type="entry name" value="AB_hydrolase_fold"/>
</dbReference>
<dbReference type="RefSeq" id="XP_033380784.1">
    <property type="nucleotide sequence ID" value="XM_033524546.1"/>
</dbReference>
<dbReference type="SUPFAM" id="SSF53474">
    <property type="entry name" value="alpha/beta-Hydrolases"/>
    <property type="match status" value="1"/>
</dbReference>
<evidence type="ECO:0000259" key="2">
    <source>
        <dbReference type="Pfam" id="PF07859"/>
    </source>
</evidence>